<gene>
    <name evidence="1" type="ORF">ANE_LOCUS13011</name>
</gene>
<dbReference type="AlphaFoldDB" id="A0A565BLS6"/>
<keyword evidence="2" id="KW-1185">Reference proteome</keyword>
<proteinExistence type="predicted"/>
<reference evidence="1" key="1">
    <citation type="submission" date="2019-07" db="EMBL/GenBank/DDBJ databases">
        <authorList>
            <person name="Dittberner H."/>
        </authorList>
    </citation>
    <scope>NUCLEOTIDE SEQUENCE [LARGE SCALE GENOMIC DNA]</scope>
</reference>
<dbReference type="Proteomes" id="UP000489600">
    <property type="component" value="Unassembled WGS sequence"/>
</dbReference>
<evidence type="ECO:0000313" key="1">
    <source>
        <dbReference type="EMBL" id="VVB02567.1"/>
    </source>
</evidence>
<name>A0A565BLS6_9BRAS</name>
<dbReference type="EMBL" id="CABITT030000004">
    <property type="protein sequence ID" value="VVB02567.1"/>
    <property type="molecule type" value="Genomic_DNA"/>
</dbReference>
<sequence length="61" mass="6952">MEENQRESIEEIVVVFEMRKRTSVCECVREARGFSIFLMQIGKTRAPSGLLPIARISPVGR</sequence>
<protein>
    <submittedName>
        <fullName evidence="1">Uncharacterized protein</fullName>
    </submittedName>
</protein>
<evidence type="ECO:0000313" key="2">
    <source>
        <dbReference type="Proteomes" id="UP000489600"/>
    </source>
</evidence>
<comment type="caution">
    <text evidence="1">The sequence shown here is derived from an EMBL/GenBank/DDBJ whole genome shotgun (WGS) entry which is preliminary data.</text>
</comment>
<organism evidence="1 2">
    <name type="scientific">Arabis nemorensis</name>
    <dbReference type="NCBI Taxonomy" id="586526"/>
    <lineage>
        <taxon>Eukaryota</taxon>
        <taxon>Viridiplantae</taxon>
        <taxon>Streptophyta</taxon>
        <taxon>Embryophyta</taxon>
        <taxon>Tracheophyta</taxon>
        <taxon>Spermatophyta</taxon>
        <taxon>Magnoliopsida</taxon>
        <taxon>eudicotyledons</taxon>
        <taxon>Gunneridae</taxon>
        <taxon>Pentapetalae</taxon>
        <taxon>rosids</taxon>
        <taxon>malvids</taxon>
        <taxon>Brassicales</taxon>
        <taxon>Brassicaceae</taxon>
        <taxon>Arabideae</taxon>
        <taxon>Arabis</taxon>
    </lineage>
</organism>
<accession>A0A565BLS6</accession>